<organism evidence="1">
    <name type="scientific">Anguilla anguilla</name>
    <name type="common">European freshwater eel</name>
    <name type="synonym">Muraena anguilla</name>
    <dbReference type="NCBI Taxonomy" id="7936"/>
    <lineage>
        <taxon>Eukaryota</taxon>
        <taxon>Metazoa</taxon>
        <taxon>Chordata</taxon>
        <taxon>Craniata</taxon>
        <taxon>Vertebrata</taxon>
        <taxon>Euteleostomi</taxon>
        <taxon>Actinopterygii</taxon>
        <taxon>Neopterygii</taxon>
        <taxon>Teleostei</taxon>
        <taxon>Anguilliformes</taxon>
        <taxon>Anguillidae</taxon>
        <taxon>Anguilla</taxon>
    </lineage>
</organism>
<reference evidence="1" key="2">
    <citation type="journal article" date="2015" name="Fish Shellfish Immunol.">
        <title>Early steps in the European eel (Anguilla anguilla)-Vibrio vulnificus interaction in the gills: Role of the RtxA13 toxin.</title>
        <authorList>
            <person name="Callol A."/>
            <person name="Pajuelo D."/>
            <person name="Ebbesson L."/>
            <person name="Teles M."/>
            <person name="MacKenzie S."/>
            <person name="Amaro C."/>
        </authorList>
    </citation>
    <scope>NUCLEOTIDE SEQUENCE</scope>
</reference>
<reference evidence="1" key="1">
    <citation type="submission" date="2014-11" db="EMBL/GenBank/DDBJ databases">
        <authorList>
            <person name="Amaro Gonzalez C."/>
        </authorList>
    </citation>
    <scope>NUCLEOTIDE SEQUENCE</scope>
</reference>
<name>A0A0E9V6U3_ANGAN</name>
<sequence length="23" mass="2699">MCNLINIFPRFMDQNNPITNCSI</sequence>
<dbReference type="EMBL" id="GBXM01034835">
    <property type="protein sequence ID" value="JAH73742.1"/>
    <property type="molecule type" value="Transcribed_RNA"/>
</dbReference>
<protein>
    <submittedName>
        <fullName evidence="1">Uncharacterized protein</fullName>
    </submittedName>
</protein>
<dbReference type="AlphaFoldDB" id="A0A0E9V6U3"/>
<proteinExistence type="predicted"/>
<accession>A0A0E9V6U3</accession>
<evidence type="ECO:0000313" key="1">
    <source>
        <dbReference type="EMBL" id="JAH73742.1"/>
    </source>
</evidence>